<dbReference type="AlphaFoldDB" id="A0A6J8B8P1"/>
<dbReference type="Proteomes" id="UP000507470">
    <property type="component" value="Unassembled WGS sequence"/>
</dbReference>
<dbReference type="Gene3D" id="2.120.10.30">
    <property type="entry name" value="TolB, C-terminal domain"/>
    <property type="match status" value="1"/>
</dbReference>
<dbReference type="SUPFAM" id="SSF63829">
    <property type="entry name" value="Calcium-dependent phosphotriesterase"/>
    <property type="match status" value="1"/>
</dbReference>
<evidence type="ECO:0000256" key="1">
    <source>
        <dbReference type="PROSITE-ProRule" id="PRU00024"/>
    </source>
</evidence>
<feature type="coiled-coil region" evidence="2">
    <location>
        <begin position="122"/>
        <end position="251"/>
    </location>
</feature>
<protein>
    <recommendedName>
        <fullName evidence="3">B box-type domain-containing protein</fullName>
    </recommendedName>
</protein>
<dbReference type="InterPro" id="IPR047153">
    <property type="entry name" value="TRIM45/56/19-like"/>
</dbReference>
<keyword evidence="1" id="KW-0862">Zinc</keyword>
<dbReference type="EMBL" id="CACVKT020002855">
    <property type="protein sequence ID" value="CAC5380245.1"/>
    <property type="molecule type" value="Genomic_DNA"/>
</dbReference>
<dbReference type="PANTHER" id="PTHR25462">
    <property type="entry name" value="BONUS, ISOFORM C-RELATED"/>
    <property type="match status" value="1"/>
</dbReference>
<dbReference type="InterPro" id="IPR000315">
    <property type="entry name" value="Znf_B-box"/>
</dbReference>
<proteinExistence type="predicted"/>
<keyword evidence="1" id="KW-0479">Metal-binding</keyword>
<dbReference type="CDD" id="cd19757">
    <property type="entry name" value="Bbox1"/>
    <property type="match status" value="1"/>
</dbReference>
<dbReference type="PANTHER" id="PTHR25462:SF296">
    <property type="entry name" value="MEIOTIC P26, ISOFORM F"/>
    <property type="match status" value="1"/>
</dbReference>
<evidence type="ECO:0000256" key="2">
    <source>
        <dbReference type="SAM" id="Coils"/>
    </source>
</evidence>
<dbReference type="SUPFAM" id="SSF57845">
    <property type="entry name" value="B-box zinc-binding domain"/>
    <property type="match status" value="1"/>
</dbReference>
<organism evidence="4 5">
    <name type="scientific">Mytilus coruscus</name>
    <name type="common">Sea mussel</name>
    <dbReference type="NCBI Taxonomy" id="42192"/>
    <lineage>
        <taxon>Eukaryota</taxon>
        <taxon>Metazoa</taxon>
        <taxon>Spiralia</taxon>
        <taxon>Lophotrochozoa</taxon>
        <taxon>Mollusca</taxon>
        <taxon>Bivalvia</taxon>
        <taxon>Autobranchia</taxon>
        <taxon>Pteriomorphia</taxon>
        <taxon>Mytilida</taxon>
        <taxon>Mytiloidea</taxon>
        <taxon>Mytilidae</taxon>
        <taxon>Mytilinae</taxon>
        <taxon>Mytilus</taxon>
    </lineage>
</organism>
<gene>
    <name evidence="4" type="ORF">MCOR_16220</name>
</gene>
<keyword evidence="1" id="KW-0863">Zinc-finger</keyword>
<dbReference type="Gene3D" id="3.30.160.60">
    <property type="entry name" value="Classic Zinc Finger"/>
    <property type="match status" value="1"/>
</dbReference>
<keyword evidence="2" id="KW-0175">Coiled coil</keyword>
<dbReference type="PROSITE" id="PS50119">
    <property type="entry name" value="ZF_BBOX"/>
    <property type="match status" value="1"/>
</dbReference>
<accession>A0A6J8B8P1</accession>
<evidence type="ECO:0000313" key="4">
    <source>
        <dbReference type="EMBL" id="CAC5380245.1"/>
    </source>
</evidence>
<dbReference type="GO" id="GO:0061630">
    <property type="term" value="F:ubiquitin protein ligase activity"/>
    <property type="evidence" value="ECO:0007669"/>
    <property type="project" value="TreeGrafter"/>
</dbReference>
<reference evidence="4 5" key="1">
    <citation type="submission" date="2020-06" db="EMBL/GenBank/DDBJ databases">
        <authorList>
            <person name="Li R."/>
            <person name="Bekaert M."/>
        </authorList>
    </citation>
    <scope>NUCLEOTIDE SEQUENCE [LARGE SCALE GENOMIC DNA]</scope>
    <source>
        <strain evidence="5">wild</strain>
    </source>
</reference>
<dbReference type="InterPro" id="IPR011042">
    <property type="entry name" value="6-blade_b-propeller_TolB-like"/>
</dbReference>
<name>A0A6J8B8P1_MYTCO</name>
<dbReference type="OrthoDB" id="6152496at2759"/>
<sequence length="568" mass="64266">MAASDVDVILCGICDAQHVSHVADYWCPECDEGLCSPCKNYHGVSKASRQHGIISIDDYKKLPAEICKIEQNCTEHDKKFQMFCPRHDKLCCIMCISEKHKECTGMFLIDEAIKSSRSSTLFDSLEKSLKEIKENLERVVKDREANLVVIKQQHLRSLNDIKDTKQKINSRLDELEKHILDNLNITKEEVKLKINTLLNKLSEKMKTIELLKANLMIVKEHGSDLQAFVGSKMLEKDINKELNNIQNISEDEGFSQLRLKCNIDDKIKDILSEVTAFGSITIEKSQSSIVIGFEQEKQAQIFSVVPPSTRLIDDITVSPSGNFKVPAGKRDTYITGSSVFPDGRMIFSDCFDNNRLVVAYIDGTLDTEIPLSPLYPFDVTCIDDKTVAVTTFSDNKILIVDTKTKHVSNTIKTGSCRGITYRQGQLLYCEKRNGIIALQLSNYKVFTLVKDDTIHSDWSYITATEANLYYTSEADTVKCYSLKGDKLWEYKNDSIMRDATGIAVDQWAMIYVTSKKNKCVVLLSSDGKHERTMVTEKEVTENSLVVNIRSNKLTVVNYNGNVLQFNIE</sequence>
<feature type="domain" description="B box-type" evidence="3">
    <location>
        <begin position="6"/>
        <end position="56"/>
    </location>
</feature>
<dbReference type="GO" id="GO:0008270">
    <property type="term" value="F:zinc ion binding"/>
    <property type="evidence" value="ECO:0007669"/>
    <property type="project" value="UniProtKB-KW"/>
</dbReference>
<keyword evidence="5" id="KW-1185">Reference proteome</keyword>
<evidence type="ECO:0000313" key="5">
    <source>
        <dbReference type="Proteomes" id="UP000507470"/>
    </source>
</evidence>
<evidence type="ECO:0000259" key="3">
    <source>
        <dbReference type="PROSITE" id="PS50119"/>
    </source>
</evidence>